<gene>
    <name evidence="1" type="ORF">SCD90_09650</name>
</gene>
<name>A0ABU4RNB2_9HYPH</name>
<reference evidence="1 2" key="1">
    <citation type="submission" date="2023-11" db="EMBL/GenBank/DDBJ databases">
        <authorList>
            <person name="Bao R."/>
        </authorList>
    </citation>
    <scope>NUCLEOTIDE SEQUENCE [LARGE SCALE GENOMIC DNA]</scope>
    <source>
        <strain evidence="1 2">PJ23</strain>
    </source>
</reference>
<sequence>MALRLTIRGNGLERFDEAVEILGENKARNGYRRALNEAGRDTKTATGRALAKQTGLKVKTTRKALRESKASSGTLEYKLTGSGGDISLKHFGARETRGGVSAAPFGRREVYDGTFMKGGKFPNRKDIGKGGHVFERTSFGRLPIRKVKSGVIIPREMVKGTTAETFQRIGSTKLDEKIAKHLKLITKGVLS</sequence>
<organism evidence="1 2">
    <name type="scientific">Terrihabitans rhizophilus</name>
    <dbReference type="NCBI Taxonomy" id="3092662"/>
    <lineage>
        <taxon>Bacteria</taxon>
        <taxon>Pseudomonadati</taxon>
        <taxon>Pseudomonadota</taxon>
        <taxon>Alphaproteobacteria</taxon>
        <taxon>Hyphomicrobiales</taxon>
        <taxon>Terrihabitans</taxon>
    </lineage>
</organism>
<keyword evidence="2" id="KW-1185">Reference proteome</keyword>
<dbReference type="RefSeq" id="WP_319844461.1">
    <property type="nucleotide sequence ID" value="NZ_JAXAFJ010000005.1"/>
</dbReference>
<comment type="caution">
    <text evidence="1">The sequence shown here is derived from an EMBL/GenBank/DDBJ whole genome shotgun (WGS) entry which is preliminary data.</text>
</comment>
<accession>A0ABU4RNB2</accession>
<protein>
    <submittedName>
        <fullName evidence="1">Uncharacterized protein</fullName>
    </submittedName>
</protein>
<dbReference type="Proteomes" id="UP001274321">
    <property type="component" value="Unassembled WGS sequence"/>
</dbReference>
<proteinExistence type="predicted"/>
<evidence type="ECO:0000313" key="2">
    <source>
        <dbReference type="Proteomes" id="UP001274321"/>
    </source>
</evidence>
<evidence type="ECO:0000313" key="1">
    <source>
        <dbReference type="EMBL" id="MDX6806330.1"/>
    </source>
</evidence>
<dbReference type="EMBL" id="JAXAFJ010000005">
    <property type="protein sequence ID" value="MDX6806330.1"/>
    <property type="molecule type" value="Genomic_DNA"/>
</dbReference>